<evidence type="ECO:0000313" key="3">
    <source>
        <dbReference type="EMBL" id="QED22982.1"/>
    </source>
</evidence>
<dbReference type="PANTHER" id="PTHR35149:SF1">
    <property type="entry name" value="DUF5655 DOMAIN-CONTAINING PROTEIN"/>
    <property type="match status" value="1"/>
</dbReference>
<dbReference type="RefSeq" id="WP_146820288.1">
    <property type="nucleotide sequence ID" value="NZ_CP029077.1"/>
</dbReference>
<name>A0A5B8XCC1_9RICK</name>
<feature type="domain" description="GmrSD restriction endonucleases C-terminal" evidence="2">
    <location>
        <begin position="422"/>
        <end position="575"/>
    </location>
</feature>
<gene>
    <name evidence="3" type="ORF">Deia_00174</name>
</gene>
<reference evidence="3 4" key="1">
    <citation type="journal article" date="2019" name="ISME J.">
        <title>Deianiraea, an extracellular bacterium associated with the ciliate Paramecium, suggests an alternative scenario for the evolution of Rickettsiales.</title>
        <authorList>
            <person name="Castelli M."/>
            <person name="Sabaneyeva E."/>
            <person name="Lanzoni O."/>
            <person name="Lebedeva N."/>
            <person name="Floriano A.M."/>
            <person name="Gaiarsa S."/>
            <person name="Benken K."/>
            <person name="Modeo L."/>
            <person name="Bandi C."/>
            <person name="Potekhin A."/>
            <person name="Sassera D."/>
            <person name="Petroni G."/>
        </authorList>
    </citation>
    <scope>NUCLEOTIDE SEQUENCE [LARGE SCALE GENOMIC DNA]</scope>
    <source>
        <strain evidence="3">CyL4-1</strain>
    </source>
</reference>
<feature type="domain" description="GmrSD restriction endonucleases N-terminal" evidence="1">
    <location>
        <begin position="8"/>
        <end position="205"/>
    </location>
</feature>
<evidence type="ECO:0008006" key="5">
    <source>
        <dbReference type="Google" id="ProtNLM"/>
    </source>
</evidence>
<protein>
    <recommendedName>
        <fullName evidence="5">DUF262 domain-containing protein</fullName>
    </recommendedName>
</protein>
<dbReference type="OrthoDB" id="9798761at2"/>
<dbReference type="InterPro" id="IPR004919">
    <property type="entry name" value="GmrSD_N"/>
</dbReference>
<dbReference type="Pfam" id="PF07510">
    <property type="entry name" value="GmrSD_C"/>
    <property type="match status" value="1"/>
</dbReference>
<keyword evidence="4" id="KW-1185">Reference proteome</keyword>
<evidence type="ECO:0000313" key="4">
    <source>
        <dbReference type="Proteomes" id="UP000321934"/>
    </source>
</evidence>
<dbReference type="AlphaFoldDB" id="A0A5B8XCC1"/>
<proteinExistence type="predicted"/>
<dbReference type="Pfam" id="PF03235">
    <property type="entry name" value="GmrSD_N"/>
    <property type="match status" value="1"/>
</dbReference>
<dbReference type="EMBL" id="CP029077">
    <property type="protein sequence ID" value="QED22982.1"/>
    <property type="molecule type" value="Genomic_DNA"/>
</dbReference>
<evidence type="ECO:0000259" key="1">
    <source>
        <dbReference type="Pfam" id="PF03235"/>
    </source>
</evidence>
<sequence length="594" mass="69997">MTNSQKTINDIFTSFKCFVIPLYQRHYNWEHEQCKTLFTDIQNDSKHFTGSIAIKLQSNQCYNVIDGQQRLTTATLLILAIRDVCNDVILREAIESKYLFTDDKSNKVTRLQGGDVNRVVIDRLIRSSKLDDNDKQTNAYKNYIFFKEKLKEKDTNINDIFNKLESLRFVVIELFDDQDEHKVFESLNATGVELRESDLIRNYIFIKIKGNMVTEVLTHWNEIEKCVNDNNGKELDKFFKHYLSYKFCSSFDELGNLASMKVYRLNRYKDEEISKPVSDLAIYDNFKYFYKDITNNNVKDIIFDIVNFARMYAVITNGTNDVNVAGYNAKVIEKIEYLSFLGQTTTYPLLFEILLQSKSESEQNILKSLSFLESYIFRSLIARDGALKSMGVNVIKILKDCKKNKKSIFQSIKDNLFQTFPLNKSVEDNFKSENFYKGIVQSKEIFYFFLRIDNANTSIKRNPNTWNKTINKETGYTIEHIFPQKEKWSNENEKLNWCEQDNYKFEEIYPIRNSIGNLIPSEQNYKVGDKPLKVKIEKYKEVNSHFKETSEFISKIEKNGYSLTLITERVNELLEIKFKKEWPDKDFFFDNQKV</sequence>
<dbReference type="InterPro" id="IPR011089">
    <property type="entry name" value="GmrSD_C"/>
</dbReference>
<dbReference type="PANTHER" id="PTHR35149">
    <property type="entry name" value="SLL5132 PROTEIN"/>
    <property type="match status" value="1"/>
</dbReference>
<organism evidence="3 4">
    <name type="scientific">Candidatus Deianiraea vastatrix</name>
    <dbReference type="NCBI Taxonomy" id="2163644"/>
    <lineage>
        <taxon>Bacteria</taxon>
        <taxon>Pseudomonadati</taxon>
        <taxon>Pseudomonadota</taxon>
        <taxon>Alphaproteobacteria</taxon>
        <taxon>Rickettsiales</taxon>
        <taxon>Candidatus Deianiraeaceae</taxon>
        <taxon>Candidatus Deianiraea</taxon>
    </lineage>
</organism>
<accession>A0A5B8XCC1</accession>
<evidence type="ECO:0000259" key="2">
    <source>
        <dbReference type="Pfam" id="PF07510"/>
    </source>
</evidence>
<dbReference type="Proteomes" id="UP000321934">
    <property type="component" value="Chromosome"/>
</dbReference>